<dbReference type="PANTHER" id="PTHR31001">
    <property type="entry name" value="UNCHARACTERIZED TRANSCRIPTIONAL REGULATORY PROTEIN"/>
    <property type="match status" value="1"/>
</dbReference>
<evidence type="ECO:0000259" key="5">
    <source>
        <dbReference type="PROSITE" id="PS50048"/>
    </source>
</evidence>
<reference evidence="6 7" key="1">
    <citation type="journal article" date="2023" name="Elife">
        <title>Identification of key yeast species and microbe-microbe interactions impacting larval growth of Drosophila in the wild.</title>
        <authorList>
            <person name="Mure A."/>
            <person name="Sugiura Y."/>
            <person name="Maeda R."/>
            <person name="Honda K."/>
            <person name="Sakurai N."/>
            <person name="Takahashi Y."/>
            <person name="Watada M."/>
            <person name="Katoh T."/>
            <person name="Gotoh A."/>
            <person name="Gotoh Y."/>
            <person name="Taniguchi I."/>
            <person name="Nakamura K."/>
            <person name="Hayashi T."/>
            <person name="Katayama T."/>
            <person name="Uemura T."/>
            <person name="Hattori Y."/>
        </authorList>
    </citation>
    <scope>NUCLEOTIDE SEQUENCE [LARGE SCALE GENOMIC DNA]</scope>
    <source>
        <strain evidence="6 7">PK-24</strain>
    </source>
</reference>
<dbReference type="InterPro" id="IPR050613">
    <property type="entry name" value="Sec_Metabolite_Reg"/>
</dbReference>
<comment type="caution">
    <text evidence="6">The sequence shown here is derived from an EMBL/GenBank/DDBJ whole genome shotgun (WGS) entry which is preliminary data.</text>
</comment>
<dbReference type="SMART" id="SM00066">
    <property type="entry name" value="GAL4"/>
    <property type="match status" value="1"/>
</dbReference>
<dbReference type="GO" id="GO:0000981">
    <property type="term" value="F:DNA-binding transcription factor activity, RNA polymerase II-specific"/>
    <property type="evidence" value="ECO:0007669"/>
    <property type="project" value="InterPro"/>
</dbReference>
<dbReference type="CDD" id="cd00067">
    <property type="entry name" value="GAL4"/>
    <property type="match status" value="1"/>
</dbReference>
<dbReference type="Proteomes" id="UP001378960">
    <property type="component" value="Unassembled WGS sequence"/>
</dbReference>
<dbReference type="PROSITE" id="PS00463">
    <property type="entry name" value="ZN2_CY6_FUNGAL_1"/>
    <property type="match status" value="1"/>
</dbReference>
<evidence type="ECO:0000313" key="6">
    <source>
        <dbReference type="EMBL" id="GMM47652.1"/>
    </source>
</evidence>
<dbReference type="PANTHER" id="PTHR31001:SF88">
    <property type="entry name" value="TRANSCRIPTION FACTOR PDR3"/>
    <property type="match status" value="1"/>
</dbReference>
<evidence type="ECO:0000313" key="7">
    <source>
        <dbReference type="Proteomes" id="UP001378960"/>
    </source>
</evidence>
<gene>
    <name evidence="6" type="ORF">DAPK24_042500</name>
</gene>
<keyword evidence="2" id="KW-0539">Nucleus</keyword>
<comment type="subcellular location">
    <subcellularLocation>
        <location evidence="1">Nucleus</location>
    </subcellularLocation>
</comment>
<dbReference type="SUPFAM" id="SSF57701">
    <property type="entry name" value="Zn2/Cys6 DNA-binding domain"/>
    <property type="match status" value="1"/>
</dbReference>
<evidence type="ECO:0000256" key="2">
    <source>
        <dbReference type="ARBA" id="ARBA00023242"/>
    </source>
</evidence>
<proteinExistence type="predicted"/>
<feature type="transmembrane region" description="Helical" evidence="4">
    <location>
        <begin position="436"/>
        <end position="453"/>
    </location>
</feature>
<dbReference type="Pfam" id="PF00172">
    <property type="entry name" value="Zn_clus"/>
    <property type="match status" value="1"/>
</dbReference>
<keyword evidence="4" id="KW-0812">Transmembrane</keyword>
<sequence length="867" mass="100535">MSKESQYRQFVTTLVDSDNKLIQITSQPPPDYIAVKRKRNRTSISCLTCKRRKVKCDRQRPICGSCVKYGYNSCIYDSDNVFEGESDGNISSVGMNNNGSKNSVNDNNNNNNRTISKNNIQFINNKENQRIHKTLINDNETDNDQSNKIYNSRKCTEEFKNLLKTLDTLKETHVQNDEIDNLRRKIENLRFYLDDNSISNSIILKNLPLIGNLTLVPILKTNSTISMNSFNLQFGASSLTSYVDIDHYMGYIFQKSLPKIENDIEIWKSKFSVDIYTEALEMIIINGNYNTNHNSTLNDVKRSKFRFICSLLEKYFINYNTFINLLNRSTSIMLIAVPVVPLTLINELVNKHFLSANNGQLIITNINDSDDFSEILLILAVLRFGLPKSENVLITPNELDYTNLLNTESILTDYKTDLLNSFLKIILNETDLSQKYNIPMLGTLIILFMISYTHRFNFKSGNTGISLNYGIIAIYMAVNLGIYSKSGISENLLQENSNNNYHKFLKTDDYHNIWNLVMFIDTFTSFNSGIPQLISSNMENIYLTKFLDSNCADICRYYRKAFKLANNGNFSNNEKVSIIKYERFVIEFESFIVNKIIPTSICLTNNDLVGVATSIRSLNLLLFLYYNSYFSIVKTIENFKSTNNPQNNIKYSLYMEQFNELEKRLFNRCIRLSIISLINLNNMLVSTFSEKDGSFYEKYSFDLIQIFTRIVYTLTSCVCKMISINKSKVAGNLDSENNIENFENIENFNYLFDISRKQSEDLSRYFVTLQSQNLHLKENFSPDIIQIFNKVNKLSNYPSAIIKLLIGFFFNTSQSLISQNFIYYALYKYFVMAVNEFQDMNVNLEDFDIDTFMKHYSHVDCTWFINK</sequence>
<dbReference type="InterPro" id="IPR036864">
    <property type="entry name" value="Zn2-C6_fun-type_DNA-bd_sf"/>
</dbReference>
<protein>
    <recommendedName>
        <fullName evidence="5">Zn(2)-C6 fungal-type domain-containing protein</fullName>
    </recommendedName>
</protein>
<dbReference type="InterPro" id="IPR001138">
    <property type="entry name" value="Zn2Cys6_DnaBD"/>
</dbReference>
<dbReference type="EMBL" id="BTGB01000009">
    <property type="protein sequence ID" value="GMM47652.1"/>
    <property type="molecule type" value="Genomic_DNA"/>
</dbReference>
<accession>A0AAV5R991</accession>
<evidence type="ECO:0000256" key="1">
    <source>
        <dbReference type="ARBA" id="ARBA00004123"/>
    </source>
</evidence>
<dbReference type="GO" id="GO:0005634">
    <property type="term" value="C:nucleus"/>
    <property type="evidence" value="ECO:0007669"/>
    <property type="project" value="UniProtKB-SubCell"/>
</dbReference>
<dbReference type="Gene3D" id="4.10.240.10">
    <property type="entry name" value="Zn(2)-C6 fungal-type DNA-binding domain"/>
    <property type="match status" value="1"/>
</dbReference>
<dbReference type="PROSITE" id="PS50048">
    <property type="entry name" value="ZN2_CY6_FUNGAL_2"/>
    <property type="match status" value="1"/>
</dbReference>
<evidence type="ECO:0000256" key="4">
    <source>
        <dbReference type="SAM" id="Phobius"/>
    </source>
</evidence>
<dbReference type="GO" id="GO:0008270">
    <property type="term" value="F:zinc ion binding"/>
    <property type="evidence" value="ECO:0007669"/>
    <property type="project" value="InterPro"/>
</dbReference>
<feature type="transmembrane region" description="Helical" evidence="4">
    <location>
        <begin position="465"/>
        <end position="483"/>
    </location>
</feature>
<organism evidence="6 7">
    <name type="scientific">Pichia kluyveri</name>
    <name type="common">Yeast</name>
    <dbReference type="NCBI Taxonomy" id="36015"/>
    <lineage>
        <taxon>Eukaryota</taxon>
        <taxon>Fungi</taxon>
        <taxon>Dikarya</taxon>
        <taxon>Ascomycota</taxon>
        <taxon>Saccharomycotina</taxon>
        <taxon>Pichiomycetes</taxon>
        <taxon>Pichiales</taxon>
        <taxon>Pichiaceae</taxon>
        <taxon>Pichia</taxon>
    </lineage>
</organism>
<feature type="domain" description="Zn(2)-C6 fungal-type" evidence="5">
    <location>
        <begin position="45"/>
        <end position="76"/>
    </location>
</feature>
<keyword evidence="4" id="KW-1133">Transmembrane helix</keyword>
<keyword evidence="4" id="KW-0472">Membrane</keyword>
<dbReference type="AlphaFoldDB" id="A0AAV5R991"/>
<name>A0AAV5R991_PICKL</name>
<keyword evidence="7" id="KW-1185">Reference proteome</keyword>
<evidence type="ECO:0000256" key="3">
    <source>
        <dbReference type="SAM" id="MobiDB-lite"/>
    </source>
</evidence>
<feature type="region of interest" description="Disordered" evidence="3">
    <location>
        <begin position="92"/>
        <end position="115"/>
    </location>
</feature>